<evidence type="ECO:0000313" key="1">
    <source>
        <dbReference type="EMBL" id="CAJ1954576.1"/>
    </source>
</evidence>
<dbReference type="EMBL" id="CAKOGP040001869">
    <property type="protein sequence ID" value="CAJ1954576.1"/>
    <property type="molecule type" value="Genomic_DNA"/>
</dbReference>
<keyword evidence="2" id="KW-1185">Reference proteome</keyword>
<proteinExistence type="predicted"/>
<organism evidence="1 2">
    <name type="scientific">Cylindrotheca closterium</name>
    <dbReference type="NCBI Taxonomy" id="2856"/>
    <lineage>
        <taxon>Eukaryota</taxon>
        <taxon>Sar</taxon>
        <taxon>Stramenopiles</taxon>
        <taxon>Ochrophyta</taxon>
        <taxon>Bacillariophyta</taxon>
        <taxon>Bacillariophyceae</taxon>
        <taxon>Bacillariophycidae</taxon>
        <taxon>Bacillariales</taxon>
        <taxon>Bacillariaceae</taxon>
        <taxon>Cylindrotheca</taxon>
    </lineage>
</organism>
<gene>
    <name evidence="1" type="ORF">CYCCA115_LOCUS15169</name>
</gene>
<comment type="caution">
    <text evidence="1">The sequence shown here is derived from an EMBL/GenBank/DDBJ whole genome shotgun (WGS) entry which is preliminary data.</text>
</comment>
<protein>
    <recommendedName>
        <fullName evidence="3">Hexosyltransferase</fullName>
    </recommendedName>
</protein>
<reference evidence="1" key="1">
    <citation type="submission" date="2023-08" db="EMBL/GenBank/DDBJ databases">
        <authorList>
            <person name="Audoor S."/>
            <person name="Bilcke G."/>
        </authorList>
    </citation>
    <scope>NUCLEOTIDE SEQUENCE</scope>
</reference>
<dbReference type="Proteomes" id="UP001295423">
    <property type="component" value="Unassembled WGS sequence"/>
</dbReference>
<dbReference type="AlphaFoldDB" id="A0AAD2JJK0"/>
<evidence type="ECO:0008006" key="3">
    <source>
        <dbReference type="Google" id="ProtNLM"/>
    </source>
</evidence>
<name>A0AAD2JJK0_9STRA</name>
<accession>A0AAD2JJK0</accession>
<sequence>MTTTNSKRSTFRPFRIFLAILLLLVTTLPVIHFHRLEKGSINLNGGFIATHIGSDPLPPIHVQSSSKSSSFTPGDPRFVLGIMSHDQYKQEIDRRATIRSTYLSFFSKYEASISPNRICALKDLILEANNSNNDSVRMMDDSKILWNQCQLAYTFVVGGATTVDNNPSWNRTELLEPTVSSELLTRTLHSESDVISLNIQENGKFGKSPTWFRYATLLLKEFSEKHDQQQDDGSENNFLPFDYIIKTDSDTLIIPKRFFKWVEEQEQRKGLKNQTSTVVDSDTPQTLESLSLKSQVVRQAIYGGSAFDKQMCGFPSHEHCALLQTPVFMGGALYFVSIDLADYISSHRCPRTELFIPHEDMTMGNYVHSYEAYSLQQEYVTPRKVVRMSYPKAYLSIWIHPVKNPKHMKGKWRKYIAQYKKRKRTTKEARTIQGR</sequence>
<evidence type="ECO:0000313" key="2">
    <source>
        <dbReference type="Proteomes" id="UP001295423"/>
    </source>
</evidence>